<name>A0ABV9Q4K1_9BACL</name>
<organism evidence="1 2">
    <name type="scientific">Effusibacillus consociatus</name>
    <dbReference type="NCBI Taxonomy" id="1117041"/>
    <lineage>
        <taxon>Bacteria</taxon>
        <taxon>Bacillati</taxon>
        <taxon>Bacillota</taxon>
        <taxon>Bacilli</taxon>
        <taxon>Bacillales</taxon>
        <taxon>Alicyclobacillaceae</taxon>
        <taxon>Effusibacillus</taxon>
    </lineage>
</organism>
<dbReference type="EMBL" id="JBHSHC010000112">
    <property type="protein sequence ID" value="MFC4768744.1"/>
    <property type="molecule type" value="Genomic_DNA"/>
</dbReference>
<evidence type="ECO:0000313" key="2">
    <source>
        <dbReference type="Proteomes" id="UP001596002"/>
    </source>
</evidence>
<evidence type="ECO:0008006" key="3">
    <source>
        <dbReference type="Google" id="ProtNLM"/>
    </source>
</evidence>
<dbReference type="RefSeq" id="WP_380026689.1">
    <property type="nucleotide sequence ID" value="NZ_JBHSHC010000112.1"/>
</dbReference>
<gene>
    <name evidence="1" type="ORF">ACFO8Q_15470</name>
</gene>
<protein>
    <recommendedName>
        <fullName evidence="3">Tail assembly chaperone</fullName>
    </recommendedName>
</protein>
<comment type="caution">
    <text evidence="1">The sequence shown here is derived from an EMBL/GenBank/DDBJ whole genome shotgun (WGS) entry which is preliminary data.</text>
</comment>
<keyword evidence="2" id="KW-1185">Reference proteome</keyword>
<proteinExistence type="predicted"/>
<dbReference type="Proteomes" id="UP001596002">
    <property type="component" value="Unassembled WGS sequence"/>
</dbReference>
<evidence type="ECO:0000313" key="1">
    <source>
        <dbReference type="EMBL" id="MFC4768744.1"/>
    </source>
</evidence>
<accession>A0ABV9Q4K1</accession>
<sequence length="125" mass="14279">MSSLFAKKRNAKRIEFEGGLWVDVRTLSKGEKDAFETETMQLMKGVEYEDRDGKMVPKDGMFPPEVLQKLKDIEYRMITASITSWSEDAVEISVETVKELADDVFTKIDKEVATLNNLTPAERKN</sequence>
<reference evidence="2" key="1">
    <citation type="journal article" date="2019" name="Int. J. Syst. Evol. Microbiol.">
        <title>The Global Catalogue of Microorganisms (GCM) 10K type strain sequencing project: providing services to taxonomists for standard genome sequencing and annotation.</title>
        <authorList>
            <consortium name="The Broad Institute Genomics Platform"/>
            <consortium name="The Broad Institute Genome Sequencing Center for Infectious Disease"/>
            <person name="Wu L."/>
            <person name="Ma J."/>
        </authorList>
    </citation>
    <scope>NUCLEOTIDE SEQUENCE [LARGE SCALE GENOMIC DNA]</scope>
    <source>
        <strain evidence="2">WYCCWR 12678</strain>
    </source>
</reference>